<dbReference type="RefSeq" id="WP_187277268.1">
    <property type="nucleotide sequence ID" value="NZ_BPQG01000088.1"/>
</dbReference>
<evidence type="ECO:0000313" key="2">
    <source>
        <dbReference type="Proteomes" id="UP001055117"/>
    </source>
</evidence>
<protein>
    <submittedName>
        <fullName evidence="1">Uncharacterized protein</fullName>
    </submittedName>
</protein>
<accession>A0ABQ4QNA4</accession>
<comment type="caution">
    <text evidence="1">The sequence shown here is derived from an EMBL/GenBank/DDBJ whole genome shotgun (WGS) entry which is preliminary data.</text>
</comment>
<gene>
    <name evidence="1" type="ORF">AFCDBAGC_4624</name>
</gene>
<keyword evidence="2" id="KW-1185">Reference proteome</keyword>
<evidence type="ECO:0000313" key="1">
    <source>
        <dbReference type="EMBL" id="GJD46740.1"/>
    </source>
</evidence>
<dbReference type="EMBL" id="BPQG01000088">
    <property type="protein sequence ID" value="GJD46740.1"/>
    <property type="molecule type" value="Genomic_DNA"/>
</dbReference>
<dbReference type="Proteomes" id="UP001055117">
    <property type="component" value="Unassembled WGS sequence"/>
</dbReference>
<proteinExistence type="predicted"/>
<reference evidence="1 2" key="1">
    <citation type="journal article" date="2021" name="Front. Microbiol.">
        <title>Comprehensive Comparative Genomics and Phenotyping of Methylobacterium Species.</title>
        <authorList>
            <person name="Alessa O."/>
            <person name="Ogura Y."/>
            <person name="Fujitani Y."/>
            <person name="Takami H."/>
            <person name="Hayashi T."/>
            <person name="Sahin N."/>
            <person name="Tani A."/>
        </authorList>
    </citation>
    <scope>NUCLEOTIDE SEQUENCE [LARGE SCALE GENOMIC DNA]</scope>
    <source>
        <strain evidence="1 2">DSM 23679</strain>
    </source>
</reference>
<name>A0ABQ4QNA4_9HYPH</name>
<organism evidence="1 2">
    <name type="scientific">Methylobacterium cerastii</name>
    <dbReference type="NCBI Taxonomy" id="932741"/>
    <lineage>
        <taxon>Bacteria</taxon>
        <taxon>Pseudomonadati</taxon>
        <taxon>Pseudomonadota</taxon>
        <taxon>Alphaproteobacteria</taxon>
        <taxon>Hyphomicrobiales</taxon>
        <taxon>Methylobacteriaceae</taxon>
        <taxon>Methylobacterium</taxon>
    </lineage>
</organism>
<sequence length="49" mass="4937">MFSSFLAVFAALASVQVLLVVKLADFLTDGAEARGARSVAADVHGATAA</sequence>